<organism evidence="2 3">
    <name type="scientific">Plutella xylostella</name>
    <name type="common">Diamondback moth</name>
    <name type="synonym">Plutella maculipennis</name>
    <dbReference type="NCBI Taxonomy" id="51655"/>
    <lineage>
        <taxon>Eukaryota</taxon>
        <taxon>Metazoa</taxon>
        <taxon>Ecdysozoa</taxon>
        <taxon>Arthropoda</taxon>
        <taxon>Hexapoda</taxon>
        <taxon>Insecta</taxon>
        <taxon>Pterygota</taxon>
        <taxon>Neoptera</taxon>
        <taxon>Endopterygota</taxon>
        <taxon>Lepidoptera</taxon>
        <taxon>Glossata</taxon>
        <taxon>Ditrysia</taxon>
        <taxon>Yponomeutoidea</taxon>
        <taxon>Plutellidae</taxon>
        <taxon>Plutella</taxon>
    </lineage>
</organism>
<name>A0ABQ7PTN9_PLUXY</name>
<accession>A0ABQ7PTN9</accession>
<reference evidence="2 3" key="1">
    <citation type="submission" date="2021-06" db="EMBL/GenBank/DDBJ databases">
        <title>A haploid diamondback moth (Plutella xylostella L.) genome assembly resolves 31 chromosomes and identifies a diamide resistance mutation.</title>
        <authorList>
            <person name="Ward C.M."/>
            <person name="Perry K.D."/>
            <person name="Baker G."/>
            <person name="Powis K."/>
            <person name="Heckel D.G."/>
            <person name="Baxter S.W."/>
        </authorList>
    </citation>
    <scope>NUCLEOTIDE SEQUENCE [LARGE SCALE GENOMIC DNA]</scope>
    <source>
        <strain evidence="2 3">LV</strain>
        <tissue evidence="2">Single pupa</tissue>
    </source>
</reference>
<keyword evidence="3" id="KW-1185">Reference proteome</keyword>
<dbReference type="EMBL" id="JAHIBW010000029">
    <property type="protein sequence ID" value="KAG7296147.1"/>
    <property type="molecule type" value="Genomic_DNA"/>
</dbReference>
<dbReference type="EMBL" id="JAHIBW010000029">
    <property type="protein sequence ID" value="KAG7296148.1"/>
    <property type="molecule type" value="Genomic_DNA"/>
</dbReference>
<comment type="caution">
    <text evidence="2">The sequence shown here is derived from an EMBL/GenBank/DDBJ whole genome shotgun (WGS) entry which is preliminary data.</text>
</comment>
<gene>
    <name evidence="1" type="ORF">JYU34_021246</name>
    <name evidence="2" type="ORF">JYU34_021247</name>
</gene>
<evidence type="ECO:0000313" key="2">
    <source>
        <dbReference type="EMBL" id="KAG7296148.1"/>
    </source>
</evidence>
<sequence>MSGIEIEPACFSAGAAGAAGAAERASATRTGFYRASGLRAPGPAAAAAARRRARWM</sequence>
<evidence type="ECO:0000313" key="3">
    <source>
        <dbReference type="Proteomes" id="UP000823941"/>
    </source>
</evidence>
<proteinExistence type="predicted"/>
<dbReference type="Proteomes" id="UP000823941">
    <property type="component" value="Chromosome 29"/>
</dbReference>
<protein>
    <submittedName>
        <fullName evidence="2">Uncharacterized protein</fullName>
    </submittedName>
</protein>
<evidence type="ECO:0000313" key="1">
    <source>
        <dbReference type="EMBL" id="KAG7296147.1"/>
    </source>
</evidence>